<evidence type="ECO:0000313" key="1">
    <source>
        <dbReference type="EMBL" id="MFC0517230.1"/>
    </source>
</evidence>
<organism evidence="1 2">
    <name type="scientific">Mucilaginibacter angelicae</name>
    <dbReference type="NCBI Taxonomy" id="869718"/>
    <lineage>
        <taxon>Bacteria</taxon>
        <taxon>Pseudomonadati</taxon>
        <taxon>Bacteroidota</taxon>
        <taxon>Sphingobacteriia</taxon>
        <taxon>Sphingobacteriales</taxon>
        <taxon>Sphingobacteriaceae</taxon>
        <taxon>Mucilaginibacter</taxon>
    </lineage>
</organism>
<protein>
    <submittedName>
        <fullName evidence="1">Uncharacterized protein</fullName>
    </submittedName>
</protein>
<proteinExistence type="predicted"/>
<dbReference type="RefSeq" id="WP_377024988.1">
    <property type="nucleotide sequence ID" value="NZ_JBHLTS010000072.1"/>
</dbReference>
<comment type="caution">
    <text evidence="1">The sequence shown here is derived from an EMBL/GenBank/DDBJ whole genome shotgun (WGS) entry which is preliminary data.</text>
</comment>
<sequence length="114" mass="12753">MRKFLQKLLTKPVARLADRLSSRPDKKRVNTALSRLYKNLLTGSGKKGLVIPFDAENDKFIILSDQHKGARDDMDILPLPRKTILPPLIITRSSSFSTSIWGIVKSFGKTCSSP</sequence>
<accession>A0ABV6LCW0</accession>
<dbReference type="EMBL" id="JBHLTS010000072">
    <property type="protein sequence ID" value="MFC0517230.1"/>
    <property type="molecule type" value="Genomic_DNA"/>
</dbReference>
<reference evidence="1 2" key="1">
    <citation type="submission" date="2024-09" db="EMBL/GenBank/DDBJ databases">
        <authorList>
            <person name="Sun Q."/>
            <person name="Mori K."/>
        </authorList>
    </citation>
    <scope>NUCLEOTIDE SEQUENCE [LARGE SCALE GENOMIC DNA]</scope>
    <source>
        <strain evidence="1 2">NCAIM B.02415</strain>
    </source>
</reference>
<name>A0ABV6LCW0_9SPHI</name>
<dbReference type="Proteomes" id="UP001589828">
    <property type="component" value="Unassembled WGS sequence"/>
</dbReference>
<gene>
    <name evidence="1" type="ORF">ACFFGT_23675</name>
</gene>
<keyword evidence="2" id="KW-1185">Reference proteome</keyword>
<evidence type="ECO:0000313" key="2">
    <source>
        <dbReference type="Proteomes" id="UP001589828"/>
    </source>
</evidence>